<keyword evidence="1" id="KW-0472">Membrane</keyword>
<dbReference type="Proteomes" id="UP000004221">
    <property type="component" value="Unassembled WGS sequence"/>
</dbReference>
<name>I4EDG0_9BACT</name>
<keyword evidence="1" id="KW-0812">Transmembrane</keyword>
<protein>
    <submittedName>
        <fullName evidence="2">Uncharacterized protein</fullName>
    </submittedName>
</protein>
<evidence type="ECO:0000256" key="1">
    <source>
        <dbReference type="SAM" id="Phobius"/>
    </source>
</evidence>
<dbReference type="AlphaFoldDB" id="I4EDG0"/>
<evidence type="ECO:0000313" key="3">
    <source>
        <dbReference type="Proteomes" id="UP000004221"/>
    </source>
</evidence>
<evidence type="ECO:0000313" key="2">
    <source>
        <dbReference type="EMBL" id="CCF82722.1"/>
    </source>
</evidence>
<comment type="caution">
    <text evidence="2">The sequence shown here is derived from an EMBL/GenBank/DDBJ whole genome shotgun (WGS) entry which is preliminary data.</text>
</comment>
<keyword evidence="1" id="KW-1133">Transmembrane helix</keyword>
<feature type="transmembrane region" description="Helical" evidence="1">
    <location>
        <begin position="39"/>
        <end position="56"/>
    </location>
</feature>
<feature type="transmembrane region" description="Helical" evidence="1">
    <location>
        <begin position="65"/>
        <end position="84"/>
    </location>
</feature>
<proteinExistence type="predicted"/>
<accession>I4EDG0</accession>
<keyword evidence="3" id="KW-1185">Reference proteome</keyword>
<reference evidence="2 3" key="1">
    <citation type="journal article" date="2012" name="ISME J.">
        <title>Nitrification expanded: discovery, physiology and genomics of a nitrite-oxidizing bacterium from the phylum Chloroflexi.</title>
        <authorList>
            <person name="Sorokin D.Y."/>
            <person name="Lucker S."/>
            <person name="Vejmelkova D."/>
            <person name="Kostrikina N.A."/>
            <person name="Kleerebezem R."/>
            <person name="Rijpstra W.I."/>
            <person name="Damste J.S."/>
            <person name="Le Paslier D."/>
            <person name="Muyzer G."/>
            <person name="Wagner M."/>
            <person name="van Loosdrecht M.C."/>
            <person name="Daims H."/>
        </authorList>
    </citation>
    <scope>NUCLEOTIDE SEQUENCE [LARGE SCALE GENOMIC DNA]</scope>
    <source>
        <strain evidence="3">none</strain>
    </source>
</reference>
<dbReference type="RefSeq" id="WP_008475054.1">
    <property type="nucleotide sequence ID" value="NZ_CAGS01000056.1"/>
</dbReference>
<gene>
    <name evidence="2" type="ORF">NITHO_1490006</name>
</gene>
<dbReference type="EMBL" id="CAGS01000056">
    <property type="protein sequence ID" value="CCF82722.1"/>
    <property type="molecule type" value="Genomic_DNA"/>
</dbReference>
<organism evidence="2 3">
    <name type="scientific">Nitrolancea hollandica Lb</name>
    <dbReference type="NCBI Taxonomy" id="1129897"/>
    <lineage>
        <taxon>Bacteria</taxon>
        <taxon>Pseudomonadati</taxon>
        <taxon>Thermomicrobiota</taxon>
        <taxon>Thermomicrobia</taxon>
        <taxon>Sphaerobacterales</taxon>
        <taxon>Sphaerobacterineae</taxon>
        <taxon>Sphaerobacteraceae</taxon>
        <taxon>Nitrolancea</taxon>
    </lineage>
</organism>
<sequence>MIGAWSDHNSRLSVLGMVDTRGSSSTTGNTMIDLSPTEIALGLGLGLVVGGFGASWESTTVKGKVICLTLVIAGIGLLAFLLVLKPGAGLKT</sequence>